<reference evidence="1 2" key="1">
    <citation type="submission" date="2017-11" db="EMBL/GenBank/DDBJ databases">
        <title>De novo assembly and phasing of dikaryotic genomes from two isolates of Puccinia coronata f. sp. avenae, the causal agent of oat crown rust.</title>
        <authorList>
            <person name="Miller M.E."/>
            <person name="Zhang Y."/>
            <person name="Omidvar V."/>
            <person name="Sperschneider J."/>
            <person name="Schwessinger B."/>
            <person name="Raley C."/>
            <person name="Palmer J.M."/>
            <person name="Garnica D."/>
            <person name="Upadhyaya N."/>
            <person name="Rathjen J."/>
            <person name="Taylor J.M."/>
            <person name="Park R.F."/>
            <person name="Dodds P.N."/>
            <person name="Hirsch C.D."/>
            <person name="Kianian S.F."/>
            <person name="Figueroa M."/>
        </authorList>
    </citation>
    <scope>NUCLEOTIDE SEQUENCE [LARGE SCALE GENOMIC DNA]</scope>
    <source>
        <strain evidence="1">12SD80</strain>
    </source>
</reference>
<comment type="caution">
    <text evidence="1">The sequence shown here is derived from an EMBL/GenBank/DDBJ whole genome shotgun (WGS) entry which is preliminary data.</text>
</comment>
<protein>
    <submittedName>
        <fullName evidence="1">Uncharacterized protein</fullName>
    </submittedName>
</protein>
<dbReference type="AlphaFoldDB" id="A0A2N5UCS3"/>
<dbReference type="Proteomes" id="UP000235392">
    <property type="component" value="Unassembled WGS sequence"/>
</dbReference>
<evidence type="ECO:0000313" key="2">
    <source>
        <dbReference type="Proteomes" id="UP000235392"/>
    </source>
</evidence>
<accession>A0A2N5UCS3</accession>
<sequence length="168" mass="18624">MALSTSPFTAEHCRNALRKFTTESGVIFWSGDRSHSCGSCKVTITKPSLPNSNHHAAVLAEVLTAVNLGYDKCQGRPTNATIGNYQPVSVLLDDGDGENEPIHTTISIHQPVSIPLDDRDGENEMRDFKCGQPHLWISRTVDPSFSWVKIAIMMKYTKSIHVGSFDHW</sequence>
<gene>
    <name evidence="1" type="ORF">PCASD_14350</name>
</gene>
<dbReference type="EMBL" id="PGCI01000176">
    <property type="protein sequence ID" value="PLW35530.1"/>
    <property type="molecule type" value="Genomic_DNA"/>
</dbReference>
<name>A0A2N5UCS3_9BASI</name>
<evidence type="ECO:0000313" key="1">
    <source>
        <dbReference type="EMBL" id="PLW35530.1"/>
    </source>
</evidence>
<organism evidence="1 2">
    <name type="scientific">Puccinia coronata f. sp. avenae</name>
    <dbReference type="NCBI Taxonomy" id="200324"/>
    <lineage>
        <taxon>Eukaryota</taxon>
        <taxon>Fungi</taxon>
        <taxon>Dikarya</taxon>
        <taxon>Basidiomycota</taxon>
        <taxon>Pucciniomycotina</taxon>
        <taxon>Pucciniomycetes</taxon>
        <taxon>Pucciniales</taxon>
        <taxon>Pucciniaceae</taxon>
        <taxon>Puccinia</taxon>
    </lineage>
</organism>
<proteinExistence type="predicted"/>